<dbReference type="Proteomes" id="UP000826725">
    <property type="component" value="Chromosome"/>
</dbReference>
<keyword evidence="2" id="KW-1185">Reference proteome</keyword>
<dbReference type="AlphaFoldDB" id="A0A8D5JQG1"/>
<organism evidence="1 2">
    <name type="scientific">Desulfomarina profundi</name>
    <dbReference type="NCBI Taxonomy" id="2772557"/>
    <lineage>
        <taxon>Bacteria</taxon>
        <taxon>Pseudomonadati</taxon>
        <taxon>Thermodesulfobacteriota</taxon>
        <taxon>Desulfobulbia</taxon>
        <taxon>Desulfobulbales</taxon>
        <taxon>Desulfobulbaceae</taxon>
        <taxon>Desulfomarina</taxon>
    </lineage>
</organism>
<sequence>MIRFIFYLVLTTILAPFFVGTAQAEPYRILDNNIWVYHDLFVERFGMDPENVDNTLSGARGVAIRLVPLARQRCHQTDSGTREEKCYPSWQWLLDLYIDIDQDIGIVGDSPRQFKPWRSSIYFLARKNPELRKRWEDVFGLKGGRLYLEDGKGKRREVPFEIFGYKRPIKDGLMMIQARINEEIILADPGEKRIIEFSDSTGKLLHRVTLPQSYWPRFAALRAKYAAITEKNWKGGVEKDPHIWVYTKQFAEKYHMPQENISNEMEGAMAMAFRMDSWGTYSHQKFSTPERLNFPNMELWDIYLPENAKLYYADPTIDNFYDGFHPSDYFIHEKTNRNDWDGTYPHLIAGEGLKTGGAHIYREWIYKRRFKIFNWVKTDKKTRWSGGPIYNQMYMQPQVLQTDFIFLEEFDGLSRVGADQYLVFSDMNAKSLRSDYLYESKYHKSRIPTPFMKKSLEYRKRIMDKKRALIRMKKKRSQAGGQNK</sequence>
<evidence type="ECO:0000313" key="2">
    <source>
        <dbReference type="Proteomes" id="UP000826725"/>
    </source>
</evidence>
<gene>
    <name evidence="1" type="ORF">DGMP_30830</name>
</gene>
<dbReference type="KEGG" id="dbk:DGMP_30830"/>
<evidence type="ECO:0000313" key="1">
    <source>
        <dbReference type="EMBL" id="BCL62390.1"/>
    </source>
</evidence>
<proteinExistence type="predicted"/>
<accession>A0A8D5JQG1</accession>
<dbReference type="EMBL" id="AP024086">
    <property type="protein sequence ID" value="BCL62390.1"/>
    <property type="molecule type" value="Genomic_DNA"/>
</dbReference>
<name>A0A8D5JQG1_9BACT</name>
<protein>
    <submittedName>
        <fullName evidence="1">Uncharacterized protein</fullName>
    </submittedName>
</protein>
<reference evidence="1" key="1">
    <citation type="submission" date="2020-09" db="EMBL/GenBank/DDBJ databases">
        <title>Desulfogranum mesoprofundum gen. nov., sp. nov., a novel mesophilic, sulfate-reducing chemolithoautotroph isolated from a deep-sea hydrothermal vent chimney in the Suiyo Seamount.</title>
        <authorList>
            <person name="Hashimoto Y."/>
            <person name="Nakagawa S."/>
        </authorList>
    </citation>
    <scope>NUCLEOTIDE SEQUENCE</scope>
    <source>
        <strain evidence="1">KT2</strain>
    </source>
</reference>
<dbReference type="RefSeq" id="WP_228854749.1">
    <property type="nucleotide sequence ID" value="NZ_AP024086.1"/>
</dbReference>